<reference evidence="7 8" key="1">
    <citation type="submission" date="2016-10" db="EMBL/GenBank/DDBJ databases">
        <authorList>
            <person name="de Groot N.N."/>
        </authorList>
    </citation>
    <scope>NUCLEOTIDE SEQUENCE [LARGE SCALE GENOMIC DNA]</scope>
    <source>
        <strain evidence="7 8">DSM 7343</strain>
    </source>
</reference>
<comment type="similarity">
    <text evidence="1 5">Belongs to the FlgD family.</text>
</comment>
<dbReference type="Pfam" id="PF03963">
    <property type="entry name" value="FlgD"/>
    <property type="match status" value="1"/>
</dbReference>
<dbReference type="Gene3D" id="2.60.40.4070">
    <property type="match status" value="1"/>
</dbReference>
<keyword evidence="8" id="KW-1185">Reference proteome</keyword>
<keyword evidence="7" id="KW-0282">Flagellum</keyword>
<evidence type="ECO:0000313" key="7">
    <source>
        <dbReference type="EMBL" id="SDZ74136.1"/>
    </source>
</evidence>
<dbReference type="RefSeq" id="WP_092343935.1">
    <property type="nucleotide sequence ID" value="NZ_FNQN01000001.1"/>
</dbReference>
<protein>
    <recommendedName>
        <fullName evidence="2 5">Basal-body rod modification protein FlgD</fullName>
    </recommendedName>
</protein>
<dbReference type="EMBL" id="FNQN01000001">
    <property type="protein sequence ID" value="SDZ74136.1"/>
    <property type="molecule type" value="Genomic_DNA"/>
</dbReference>
<evidence type="ECO:0000256" key="5">
    <source>
        <dbReference type="RuleBase" id="RU362076"/>
    </source>
</evidence>
<dbReference type="AlphaFoldDB" id="A0A1H3VH97"/>
<keyword evidence="3 5" id="KW-1005">Bacterial flagellum biogenesis</keyword>
<dbReference type="Proteomes" id="UP000199409">
    <property type="component" value="Unassembled WGS sequence"/>
</dbReference>
<dbReference type="GO" id="GO:0044781">
    <property type="term" value="P:bacterial-type flagellum organization"/>
    <property type="evidence" value="ECO:0007669"/>
    <property type="project" value="UniProtKB-UniRule"/>
</dbReference>
<evidence type="ECO:0000256" key="2">
    <source>
        <dbReference type="ARBA" id="ARBA00016013"/>
    </source>
</evidence>
<proteinExistence type="inferred from homology"/>
<name>A0A1H3VH97_9BACT</name>
<evidence type="ECO:0000313" key="8">
    <source>
        <dbReference type="Proteomes" id="UP000199409"/>
    </source>
</evidence>
<evidence type="ECO:0000259" key="6">
    <source>
        <dbReference type="Pfam" id="PF13860"/>
    </source>
</evidence>
<dbReference type="Pfam" id="PF13860">
    <property type="entry name" value="FlgD_ig"/>
    <property type="match status" value="1"/>
</dbReference>
<keyword evidence="7" id="KW-0966">Cell projection</keyword>
<sequence>MSAISGIDTSYTSAISTTSDSVSMGKNDFLLLLVAQLENQDPMNPEDATEFTSQLAQFSSLEQLENANKSLEELASMSGEMERMSAFGLIGQDIVAQTEKFHFSGDPVQLGYRLDNQADNVKLYVLNQTGSTVATVSAQETGVGEHFVDWDGLGDLGMPLDPGDYSLVIRAVDDDDNIVSSDSLIKSRVEAVDMTGTATQLETDAGTFAMSKIEKAGVAL</sequence>
<dbReference type="InterPro" id="IPR005648">
    <property type="entry name" value="FlgD"/>
</dbReference>
<keyword evidence="7" id="KW-0969">Cilium</keyword>
<evidence type="ECO:0000256" key="4">
    <source>
        <dbReference type="ARBA" id="ARBA00024746"/>
    </source>
</evidence>
<gene>
    <name evidence="7" type="ORF">SAMN05660420_00053</name>
</gene>
<feature type="domain" description="FlgD/Vpr Ig-like" evidence="6">
    <location>
        <begin position="103"/>
        <end position="174"/>
    </location>
</feature>
<comment type="function">
    <text evidence="4 5">Required for flagellar hook formation. May act as a scaffolding protein.</text>
</comment>
<organism evidence="7 8">
    <name type="scientific">Desulfuromusa kysingii</name>
    <dbReference type="NCBI Taxonomy" id="37625"/>
    <lineage>
        <taxon>Bacteria</taxon>
        <taxon>Pseudomonadati</taxon>
        <taxon>Thermodesulfobacteriota</taxon>
        <taxon>Desulfuromonadia</taxon>
        <taxon>Desulfuromonadales</taxon>
        <taxon>Geopsychrobacteraceae</taxon>
        <taxon>Desulfuromusa</taxon>
    </lineage>
</organism>
<dbReference type="Gene3D" id="2.30.30.910">
    <property type="match status" value="1"/>
</dbReference>
<accession>A0A1H3VH97</accession>
<dbReference type="STRING" id="37625.SAMN05660420_00053"/>
<dbReference type="InterPro" id="IPR025965">
    <property type="entry name" value="FlgD/Vpr_Ig-like"/>
</dbReference>
<evidence type="ECO:0000256" key="1">
    <source>
        <dbReference type="ARBA" id="ARBA00010577"/>
    </source>
</evidence>
<dbReference type="OrthoDB" id="9785233at2"/>
<evidence type="ECO:0000256" key="3">
    <source>
        <dbReference type="ARBA" id="ARBA00022795"/>
    </source>
</evidence>